<dbReference type="CDD" id="cd18084">
    <property type="entry name" value="RsmE-like"/>
    <property type="match status" value="1"/>
</dbReference>
<feature type="domain" description="Ribosomal RNA small subunit methyltransferase E methyltransferase" evidence="13">
    <location>
        <begin position="75"/>
        <end position="236"/>
    </location>
</feature>
<evidence type="ECO:0000256" key="10">
    <source>
        <dbReference type="ARBA" id="ARBA00025699"/>
    </source>
</evidence>
<dbReference type="NCBIfam" id="NF008692">
    <property type="entry name" value="PRK11713.1-5"/>
    <property type="match status" value="1"/>
</dbReference>
<dbReference type="InterPro" id="IPR046886">
    <property type="entry name" value="RsmE_MTase_dom"/>
</dbReference>
<evidence type="ECO:0000256" key="12">
    <source>
        <dbReference type="PIRNR" id="PIRNR015601"/>
    </source>
</evidence>
<comment type="similarity">
    <text evidence="2 12">Belongs to the RNA methyltransferase RsmE family.</text>
</comment>
<evidence type="ECO:0000256" key="6">
    <source>
        <dbReference type="ARBA" id="ARBA00022552"/>
    </source>
</evidence>
<dbReference type="PANTHER" id="PTHR30027:SF3">
    <property type="entry name" value="16S RRNA (URACIL(1498)-N(3))-METHYLTRANSFERASE"/>
    <property type="match status" value="1"/>
</dbReference>
<evidence type="ECO:0000313" key="16">
    <source>
        <dbReference type="Proteomes" id="UP000770889"/>
    </source>
</evidence>
<dbReference type="GO" id="GO:0070475">
    <property type="term" value="P:rRNA base methylation"/>
    <property type="evidence" value="ECO:0007669"/>
    <property type="project" value="TreeGrafter"/>
</dbReference>
<dbReference type="InterPro" id="IPR046887">
    <property type="entry name" value="RsmE_PUA-like"/>
</dbReference>
<evidence type="ECO:0000259" key="13">
    <source>
        <dbReference type="Pfam" id="PF04452"/>
    </source>
</evidence>
<dbReference type="InterPro" id="IPR015947">
    <property type="entry name" value="PUA-like_sf"/>
</dbReference>
<dbReference type="PIRSF" id="PIRSF015601">
    <property type="entry name" value="MTase_slr0722"/>
    <property type="match status" value="1"/>
</dbReference>
<dbReference type="InterPro" id="IPR006700">
    <property type="entry name" value="RsmE"/>
</dbReference>
<dbReference type="SUPFAM" id="SSF88697">
    <property type="entry name" value="PUA domain-like"/>
    <property type="match status" value="1"/>
</dbReference>
<dbReference type="Proteomes" id="UP000770889">
    <property type="component" value="Unassembled WGS sequence"/>
</dbReference>
<keyword evidence="6 12" id="KW-0698">rRNA processing</keyword>
<proteinExistence type="inferred from homology"/>
<evidence type="ECO:0000256" key="9">
    <source>
        <dbReference type="ARBA" id="ARBA00022691"/>
    </source>
</evidence>
<dbReference type="SUPFAM" id="SSF75217">
    <property type="entry name" value="alpha/beta knot"/>
    <property type="match status" value="1"/>
</dbReference>
<protein>
    <recommendedName>
        <fullName evidence="4 12">Ribosomal RNA small subunit methyltransferase E</fullName>
        <ecNumber evidence="3 12">2.1.1.193</ecNumber>
    </recommendedName>
</protein>
<evidence type="ECO:0000256" key="5">
    <source>
        <dbReference type="ARBA" id="ARBA00022490"/>
    </source>
</evidence>
<comment type="subcellular location">
    <subcellularLocation>
        <location evidence="1 12">Cytoplasm</location>
    </subcellularLocation>
</comment>
<gene>
    <name evidence="15" type="ORF">KME65_11935</name>
</gene>
<dbReference type="EMBL" id="JAHHGM010000010">
    <property type="protein sequence ID" value="MBT2989665.1"/>
    <property type="molecule type" value="Genomic_DNA"/>
</dbReference>
<dbReference type="InterPro" id="IPR029026">
    <property type="entry name" value="tRNA_m1G_MTases_N"/>
</dbReference>
<evidence type="ECO:0000256" key="1">
    <source>
        <dbReference type="ARBA" id="ARBA00004496"/>
    </source>
</evidence>
<dbReference type="GO" id="GO:0005737">
    <property type="term" value="C:cytoplasm"/>
    <property type="evidence" value="ECO:0007669"/>
    <property type="project" value="UniProtKB-SubCell"/>
</dbReference>
<dbReference type="Gene3D" id="2.40.240.20">
    <property type="entry name" value="Hypothetical PUA domain-like, domain 1"/>
    <property type="match status" value="1"/>
</dbReference>
<keyword evidence="5 12" id="KW-0963">Cytoplasm</keyword>
<evidence type="ECO:0000256" key="8">
    <source>
        <dbReference type="ARBA" id="ARBA00022679"/>
    </source>
</evidence>
<comment type="caution">
    <text evidence="15">The sequence shown here is derived from an EMBL/GenBank/DDBJ whole genome shotgun (WGS) entry which is preliminary data.</text>
</comment>
<evidence type="ECO:0000256" key="11">
    <source>
        <dbReference type="ARBA" id="ARBA00047944"/>
    </source>
</evidence>
<dbReference type="Gene3D" id="3.40.1280.10">
    <property type="match status" value="1"/>
</dbReference>
<dbReference type="Pfam" id="PF04452">
    <property type="entry name" value="Methyltrans_RNA"/>
    <property type="match status" value="1"/>
</dbReference>
<keyword evidence="7 12" id="KW-0489">Methyltransferase</keyword>
<dbReference type="Pfam" id="PF20260">
    <property type="entry name" value="PUA_4"/>
    <property type="match status" value="1"/>
</dbReference>
<reference evidence="15 16" key="1">
    <citation type="submission" date="2021-05" db="EMBL/GenBank/DDBJ databases">
        <title>Genetic and Functional Diversity in Clade A Lucinid endosymbionts from the Bahamas.</title>
        <authorList>
            <person name="Giani N.M."/>
            <person name="Engel A.S."/>
            <person name="Campbell B.J."/>
        </authorList>
    </citation>
    <scope>NUCLEOTIDE SEQUENCE [LARGE SCALE GENOMIC DNA]</scope>
    <source>
        <strain evidence="15">LUC16012Gg_MoonRockCtena</strain>
    </source>
</reference>
<dbReference type="NCBIfam" id="TIGR00046">
    <property type="entry name" value="RsmE family RNA methyltransferase"/>
    <property type="match status" value="1"/>
</dbReference>
<evidence type="ECO:0000256" key="3">
    <source>
        <dbReference type="ARBA" id="ARBA00012328"/>
    </source>
</evidence>
<feature type="domain" description="Ribosomal RNA small subunit methyltransferase E PUA-like" evidence="14">
    <location>
        <begin position="25"/>
        <end position="66"/>
    </location>
</feature>
<dbReference type="InterPro" id="IPR029028">
    <property type="entry name" value="Alpha/beta_knot_MTases"/>
</dbReference>
<evidence type="ECO:0000256" key="7">
    <source>
        <dbReference type="ARBA" id="ARBA00022603"/>
    </source>
</evidence>
<comment type="function">
    <text evidence="10 12">Specifically methylates the N3 position of the uracil ring of uridine 1498 (m3U1498) in 16S rRNA. Acts on the fully assembled 30S ribosomal subunit.</text>
</comment>
<keyword evidence="8 12" id="KW-0808">Transferase</keyword>
<comment type="catalytic activity">
    <reaction evidence="11 12">
        <text>uridine(1498) in 16S rRNA + S-adenosyl-L-methionine = N(3)-methyluridine(1498) in 16S rRNA + S-adenosyl-L-homocysteine + H(+)</text>
        <dbReference type="Rhea" id="RHEA:42920"/>
        <dbReference type="Rhea" id="RHEA-COMP:10283"/>
        <dbReference type="Rhea" id="RHEA-COMP:10284"/>
        <dbReference type="ChEBI" id="CHEBI:15378"/>
        <dbReference type="ChEBI" id="CHEBI:57856"/>
        <dbReference type="ChEBI" id="CHEBI:59789"/>
        <dbReference type="ChEBI" id="CHEBI:65315"/>
        <dbReference type="ChEBI" id="CHEBI:74502"/>
        <dbReference type="EC" id="2.1.1.193"/>
    </reaction>
</comment>
<evidence type="ECO:0000313" key="15">
    <source>
        <dbReference type="EMBL" id="MBT2989665.1"/>
    </source>
</evidence>
<evidence type="ECO:0000259" key="14">
    <source>
        <dbReference type="Pfam" id="PF20260"/>
    </source>
</evidence>
<sequence>MRVHRFFTHQPLHKGGRVDLETEPSHHIHQVLRLRVGDEIVLFDDDGDEYDAKLLLLSKKQAQVEVGELLRHEAESRLKIHLILAISRGERMDFAMQKATELGVNRITPVFSDRCVVKLDEKKSAGRLTHWRRIVINACEQSGRCRIPAIDKPQAYGTALSQGQGATAILLDHRSQLTLQQIDPPETSLSLLIGPEGGLTGKERQLAVDKGFVGVRLGPRILRTETAPLATLAAVQTLWGDFSD</sequence>
<dbReference type="GO" id="GO:0070042">
    <property type="term" value="F:rRNA (uridine-N3-)-methyltransferase activity"/>
    <property type="evidence" value="ECO:0007669"/>
    <property type="project" value="TreeGrafter"/>
</dbReference>
<name>A0A944M9P6_9GAMM</name>
<dbReference type="AlphaFoldDB" id="A0A944M9P6"/>
<accession>A0A944M9P6</accession>
<dbReference type="PANTHER" id="PTHR30027">
    <property type="entry name" value="RIBOSOMAL RNA SMALL SUBUNIT METHYLTRANSFERASE E"/>
    <property type="match status" value="1"/>
</dbReference>
<evidence type="ECO:0000256" key="4">
    <source>
        <dbReference type="ARBA" id="ARBA00013673"/>
    </source>
</evidence>
<evidence type="ECO:0000256" key="2">
    <source>
        <dbReference type="ARBA" id="ARBA00005528"/>
    </source>
</evidence>
<organism evidence="15 16">
    <name type="scientific">Candidatus Thiodiazotropha taylori</name>
    <dbReference type="NCBI Taxonomy" id="2792791"/>
    <lineage>
        <taxon>Bacteria</taxon>
        <taxon>Pseudomonadati</taxon>
        <taxon>Pseudomonadota</taxon>
        <taxon>Gammaproteobacteria</taxon>
        <taxon>Chromatiales</taxon>
        <taxon>Sedimenticolaceae</taxon>
        <taxon>Candidatus Thiodiazotropha</taxon>
    </lineage>
</organism>
<keyword evidence="9 12" id="KW-0949">S-adenosyl-L-methionine</keyword>
<dbReference type="EC" id="2.1.1.193" evidence="3 12"/>